<protein>
    <submittedName>
        <fullName evidence="2">Uncharacterized protein</fullName>
    </submittedName>
</protein>
<dbReference type="EMBL" id="KU160656">
    <property type="protein sequence ID" value="ALY09700.1"/>
    <property type="molecule type" value="Genomic_DNA"/>
</dbReference>
<dbReference type="KEGG" id="vg:40077526"/>
<organism evidence="2 3">
    <name type="scientific">Arthrobacter phage Martha</name>
    <dbReference type="NCBI Taxonomy" id="1772307"/>
    <lineage>
        <taxon>Viruses</taxon>
        <taxon>Duplodnaviria</taxon>
        <taxon>Heunggongvirae</taxon>
        <taxon>Uroviricota</taxon>
        <taxon>Caudoviricetes</taxon>
        <taxon>Berryhillviridae</taxon>
        <taxon>Marthavirus</taxon>
        <taxon>Marthavirus martha</taxon>
    </lineage>
</organism>
<keyword evidence="3" id="KW-1185">Reference proteome</keyword>
<dbReference type="OrthoDB" id="21650at10239"/>
<feature type="region of interest" description="Disordered" evidence="1">
    <location>
        <begin position="1"/>
        <end position="22"/>
    </location>
</feature>
<accession>A0A0U4JIB6</accession>
<proteinExistence type="predicted"/>
<evidence type="ECO:0000256" key="1">
    <source>
        <dbReference type="SAM" id="MobiDB-lite"/>
    </source>
</evidence>
<evidence type="ECO:0000313" key="3">
    <source>
        <dbReference type="Proteomes" id="UP000226425"/>
    </source>
</evidence>
<reference evidence="2 3" key="1">
    <citation type="submission" date="2015-11" db="EMBL/GenBank/DDBJ databases">
        <authorList>
            <person name="Lee I.Y."/>
            <person name="Guerrero C.A."/>
            <person name="Bowman C.A."/>
            <person name="Russell D.A."/>
            <person name="Pope W.H."/>
            <person name="Jacobs-Sera D."/>
            <person name="Hendrix R.W."/>
            <person name="Hatfull G.F."/>
        </authorList>
    </citation>
    <scope>NUCLEOTIDE SEQUENCE [LARGE SCALE GENOMIC DNA]</scope>
</reference>
<sequence length="148" mass="16263">MQAWTATAAGRNAPSCATTNHDTADVTVRSTKEKQMTEHIRFEDDEGDIFVVSSSSGIVTISSDRDDADSEYDEVNIYAKDADKLITGLQRALMHAAQTGEYDNKHVSSQCADLSGVSAKLQGSEIFEERERCEGDKHVIPHRGCILR</sequence>
<gene>
    <name evidence="2" type="primary">47</name>
    <name evidence="2" type="ORF">MARTHA_47</name>
</gene>
<evidence type="ECO:0000313" key="2">
    <source>
        <dbReference type="EMBL" id="ALY09700.1"/>
    </source>
</evidence>
<dbReference type="Proteomes" id="UP000226425">
    <property type="component" value="Segment"/>
</dbReference>
<dbReference type="RefSeq" id="YP_009601680.1">
    <property type="nucleotide sequence ID" value="NC_041932.1"/>
</dbReference>
<dbReference type="GeneID" id="40077526"/>
<name>A0A0U4JIB6_9CAUD</name>